<protein>
    <recommendedName>
        <fullName evidence="3">Plasmid stabilization protein</fullName>
    </recommendedName>
</protein>
<organism evidence="1 2">
    <name type="scientific">candidate division WOR-1 bacterium RIFOXYC2_FULL_46_14</name>
    <dbReference type="NCBI Taxonomy" id="1802587"/>
    <lineage>
        <taxon>Bacteria</taxon>
        <taxon>Bacillati</taxon>
        <taxon>Saganbacteria</taxon>
    </lineage>
</organism>
<dbReference type="Gene3D" id="3.30.2310.20">
    <property type="entry name" value="RelE-like"/>
    <property type="match status" value="1"/>
</dbReference>
<dbReference type="Proteomes" id="UP000179242">
    <property type="component" value="Unassembled WGS sequence"/>
</dbReference>
<sequence length="91" mass="11028">MRYKFQPSFDRLFKKMVPYKQELIREAIEKLKSFHETNQLPQGLGLKSLRKQYWEIRATLHDRLLFSIDNDTICFILVGNHDDVRKFLKNQ</sequence>
<evidence type="ECO:0008006" key="3">
    <source>
        <dbReference type="Google" id="ProtNLM"/>
    </source>
</evidence>
<accession>A0A1F4U594</accession>
<dbReference type="InterPro" id="IPR035093">
    <property type="entry name" value="RelE/ParE_toxin_dom_sf"/>
</dbReference>
<evidence type="ECO:0000313" key="1">
    <source>
        <dbReference type="EMBL" id="OGC40124.1"/>
    </source>
</evidence>
<comment type="caution">
    <text evidence="1">The sequence shown here is derived from an EMBL/GenBank/DDBJ whole genome shotgun (WGS) entry which is preliminary data.</text>
</comment>
<gene>
    <name evidence="1" type="ORF">A2438_02395</name>
</gene>
<reference evidence="1 2" key="1">
    <citation type="journal article" date="2016" name="Nat. Commun.">
        <title>Thousands of microbial genomes shed light on interconnected biogeochemical processes in an aquifer system.</title>
        <authorList>
            <person name="Anantharaman K."/>
            <person name="Brown C.T."/>
            <person name="Hug L.A."/>
            <person name="Sharon I."/>
            <person name="Castelle C.J."/>
            <person name="Probst A.J."/>
            <person name="Thomas B.C."/>
            <person name="Singh A."/>
            <person name="Wilkins M.J."/>
            <person name="Karaoz U."/>
            <person name="Brodie E.L."/>
            <person name="Williams K.H."/>
            <person name="Hubbard S.S."/>
            <person name="Banfield J.F."/>
        </authorList>
    </citation>
    <scope>NUCLEOTIDE SEQUENCE [LARGE SCALE GENOMIC DNA]</scope>
</reference>
<proteinExistence type="predicted"/>
<name>A0A1F4U594_UNCSA</name>
<dbReference type="EMBL" id="MEUJ01000004">
    <property type="protein sequence ID" value="OGC40124.1"/>
    <property type="molecule type" value="Genomic_DNA"/>
</dbReference>
<dbReference type="AlphaFoldDB" id="A0A1F4U594"/>
<evidence type="ECO:0000313" key="2">
    <source>
        <dbReference type="Proteomes" id="UP000179242"/>
    </source>
</evidence>
<dbReference type="SUPFAM" id="SSF143011">
    <property type="entry name" value="RelE-like"/>
    <property type="match status" value="1"/>
</dbReference>